<dbReference type="InterPro" id="IPR029030">
    <property type="entry name" value="Caspase-like_dom_sf"/>
</dbReference>
<keyword evidence="2" id="KW-0645">Protease</keyword>
<reference evidence="7 8" key="1">
    <citation type="submission" date="2024-07" db="EMBL/GenBank/DDBJ databases">
        <title>Section-level genome sequencing and comparative genomics of Aspergillus sections Usti and Cavernicolus.</title>
        <authorList>
            <consortium name="Lawrence Berkeley National Laboratory"/>
            <person name="Nybo J.L."/>
            <person name="Vesth T.C."/>
            <person name="Theobald S."/>
            <person name="Frisvad J.C."/>
            <person name="Larsen T.O."/>
            <person name="Kjaerboelling I."/>
            <person name="Rothschild-Mancinelli K."/>
            <person name="Lyhne E.K."/>
            <person name="Kogle M.E."/>
            <person name="Barry K."/>
            <person name="Clum A."/>
            <person name="Na H."/>
            <person name="Ledsgaard L."/>
            <person name="Lin J."/>
            <person name="Lipzen A."/>
            <person name="Kuo A."/>
            <person name="Riley R."/>
            <person name="Mondo S."/>
            <person name="Labutti K."/>
            <person name="Haridas S."/>
            <person name="Pangalinan J."/>
            <person name="Salamov A.A."/>
            <person name="Simmons B.A."/>
            <person name="Magnuson J.K."/>
            <person name="Chen J."/>
            <person name="Drula E."/>
            <person name="Henrissat B."/>
            <person name="Wiebenga A."/>
            <person name="Lubbers R.J."/>
            <person name="Gomes A.C."/>
            <person name="Makela M.R."/>
            <person name="Stajich J."/>
            <person name="Grigoriev I.V."/>
            <person name="Mortensen U.H."/>
            <person name="De Vries R.P."/>
            <person name="Baker S.E."/>
            <person name="Andersen M.R."/>
        </authorList>
    </citation>
    <scope>NUCLEOTIDE SEQUENCE [LARGE SCALE GENOMIC DNA]</scope>
    <source>
        <strain evidence="7 8">CBS 209.92</strain>
    </source>
</reference>
<sequence length="644" mass="71660">MPSTNRALLIACPYGDLEGPERDAQAIAEVLTLRQFQITRCCGVHATRKAILAAWRDLIEETRQGDAVVIFYSGHGGVLVPDAASGDALESSDPQAPWQYQFIVPMDFDPEGDEFSGILEIELSQLLLATTDKTRNVTVIMDCCHSGRMVRDPDLGTSARYKRVRAVNHKAAYSHIKQLRHQGELRGRRFAAGNPDAVRIAATAPWEEATELPDIYGQYEGVLTKALVQALREAEGQDVSWKTTMAYVAELVNARSPRQRPWASGPQTRFLFSLEGRDSGVLPITLSSKAGIDAIIKCGRVGGVREGNKYKIMPPGSERMEDSLWIAQATVTRVHAFEAHARVDYRPGYESDSKKEMALAFLEEEALHAWPVVCMADVAELRSKIQGSRFLRLVTDGTGEEPLIVFAIHEQTICLQSNLGTCFAWRPFTGDQPTADEIDPALRDAEIFARARHLLSLQSSGAESLKISDAEVAIQIDLVHNGQRVRAVEPTGADTLDEEQCISIALRNNHHSQKLYVTIFSVEVNGKIFLFTDQMQLPPLTTERRGDADDEDGGFPLLWPDDFPRGQPVVETLVFVISDTAVDLSYLETPEADYSVRRKSEGLSRLDEVMSSLAFGHRRRVGPRRAVVQPRWQIRHFSFLLRAI</sequence>
<evidence type="ECO:0000256" key="4">
    <source>
        <dbReference type="ARBA" id="ARBA00022807"/>
    </source>
</evidence>
<comment type="similarity">
    <text evidence="1">Belongs to the peptidase C14B family.</text>
</comment>
<gene>
    <name evidence="7" type="ORF">BJX66DRAFT_315700</name>
</gene>
<name>A0ABR4FP70_9EURO</name>
<keyword evidence="5" id="KW-0865">Zymogen</keyword>
<evidence type="ECO:0000313" key="7">
    <source>
        <dbReference type="EMBL" id="KAL2785012.1"/>
    </source>
</evidence>
<feature type="domain" description="Peptidase C14 caspase" evidence="6">
    <location>
        <begin position="6"/>
        <end position="265"/>
    </location>
</feature>
<keyword evidence="3" id="KW-0053">Apoptosis</keyword>
<dbReference type="Gene3D" id="3.40.50.1460">
    <property type="match status" value="1"/>
</dbReference>
<dbReference type="Proteomes" id="UP001610563">
    <property type="component" value="Unassembled WGS sequence"/>
</dbReference>
<dbReference type="PANTHER" id="PTHR48104:SF30">
    <property type="entry name" value="METACASPASE-1"/>
    <property type="match status" value="1"/>
</dbReference>
<accession>A0ABR4FP70</accession>
<keyword evidence="8" id="KW-1185">Reference proteome</keyword>
<dbReference type="EMBL" id="JBFTWV010000158">
    <property type="protein sequence ID" value="KAL2785012.1"/>
    <property type="molecule type" value="Genomic_DNA"/>
</dbReference>
<evidence type="ECO:0000256" key="2">
    <source>
        <dbReference type="ARBA" id="ARBA00022670"/>
    </source>
</evidence>
<evidence type="ECO:0000313" key="8">
    <source>
        <dbReference type="Proteomes" id="UP001610563"/>
    </source>
</evidence>
<protein>
    <submittedName>
        <fullName evidence="7">Caspase domain-containing protein</fullName>
    </submittedName>
</protein>
<dbReference type="SUPFAM" id="SSF52129">
    <property type="entry name" value="Caspase-like"/>
    <property type="match status" value="1"/>
</dbReference>
<evidence type="ECO:0000256" key="1">
    <source>
        <dbReference type="ARBA" id="ARBA00009005"/>
    </source>
</evidence>
<dbReference type="InterPro" id="IPR050452">
    <property type="entry name" value="Metacaspase"/>
</dbReference>
<comment type="caution">
    <text evidence="7">The sequence shown here is derived from an EMBL/GenBank/DDBJ whole genome shotgun (WGS) entry which is preliminary data.</text>
</comment>
<dbReference type="InterPro" id="IPR011600">
    <property type="entry name" value="Pept_C14_caspase"/>
</dbReference>
<keyword evidence="4" id="KW-0788">Thiol protease</keyword>
<evidence type="ECO:0000256" key="3">
    <source>
        <dbReference type="ARBA" id="ARBA00022703"/>
    </source>
</evidence>
<keyword evidence="4" id="KW-0378">Hydrolase</keyword>
<evidence type="ECO:0000259" key="6">
    <source>
        <dbReference type="Pfam" id="PF00656"/>
    </source>
</evidence>
<dbReference type="Pfam" id="PF00656">
    <property type="entry name" value="Peptidase_C14"/>
    <property type="match status" value="1"/>
</dbReference>
<proteinExistence type="inferred from homology"/>
<evidence type="ECO:0000256" key="5">
    <source>
        <dbReference type="ARBA" id="ARBA00023145"/>
    </source>
</evidence>
<dbReference type="PANTHER" id="PTHR48104">
    <property type="entry name" value="METACASPASE-4"/>
    <property type="match status" value="1"/>
</dbReference>
<organism evidence="7 8">
    <name type="scientific">Aspergillus keveii</name>
    <dbReference type="NCBI Taxonomy" id="714993"/>
    <lineage>
        <taxon>Eukaryota</taxon>
        <taxon>Fungi</taxon>
        <taxon>Dikarya</taxon>
        <taxon>Ascomycota</taxon>
        <taxon>Pezizomycotina</taxon>
        <taxon>Eurotiomycetes</taxon>
        <taxon>Eurotiomycetidae</taxon>
        <taxon>Eurotiales</taxon>
        <taxon>Aspergillaceae</taxon>
        <taxon>Aspergillus</taxon>
        <taxon>Aspergillus subgen. Nidulantes</taxon>
    </lineage>
</organism>